<sequence length="88" mass="9610">MLDEHDIQQFVICAAPPTTASIPPLKNGASRGYVIVIAEDAHTTADRPAAQAATLIAHYNEVWRTLTIPGNPLQVKPTETILHAWQQN</sequence>
<dbReference type="EMBL" id="UGLW01000003">
    <property type="protein sequence ID" value="STU59188.1"/>
    <property type="molecule type" value="Genomic_DNA"/>
</dbReference>
<dbReference type="AlphaFoldDB" id="A0A377Z368"/>
<proteinExistence type="predicted"/>
<dbReference type="STRING" id="1218098.GCA_001598715_00938"/>
<gene>
    <name evidence="1" type="ORF">NCTC10313_01734</name>
</gene>
<accession>A0A377Z368</accession>
<dbReference type="Proteomes" id="UP000254487">
    <property type="component" value="Unassembled WGS sequence"/>
</dbReference>
<protein>
    <submittedName>
        <fullName evidence="1">Isochorismatase</fullName>
    </submittedName>
</protein>
<evidence type="ECO:0000313" key="2">
    <source>
        <dbReference type="Proteomes" id="UP000254487"/>
    </source>
</evidence>
<reference evidence="1 2" key="1">
    <citation type="submission" date="2018-06" db="EMBL/GenBank/DDBJ databases">
        <authorList>
            <consortium name="Pathogen Informatics"/>
            <person name="Doyle S."/>
        </authorList>
    </citation>
    <scope>NUCLEOTIDE SEQUENCE [LARGE SCALE GENOMIC DNA]</scope>
    <source>
        <strain evidence="1 2">NCTC10313</strain>
    </source>
</reference>
<evidence type="ECO:0000313" key="1">
    <source>
        <dbReference type="EMBL" id="STU59188.1"/>
    </source>
</evidence>
<name>A0A377Z368_KLEPO</name>
<organism evidence="1 2">
    <name type="scientific">Klebsiella pneumoniae subsp. ozaenae</name>
    <dbReference type="NCBI Taxonomy" id="574"/>
    <lineage>
        <taxon>Bacteria</taxon>
        <taxon>Pseudomonadati</taxon>
        <taxon>Pseudomonadota</taxon>
        <taxon>Gammaproteobacteria</taxon>
        <taxon>Enterobacterales</taxon>
        <taxon>Enterobacteriaceae</taxon>
        <taxon>Klebsiella/Raoultella group</taxon>
        <taxon>Klebsiella</taxon>
        <taxon>Klebsiella pneumoniae complex</taxon>
    </lineage>
</organism>